<dbReference type="Pfam" id="PF09864">
    <property type="entry name" value="MliC"/>
    <property type="match status" value="1"/>
</dbReference>
<evidence type="ECO:0000259" key="5">
    <source>
        <dbReference type="Pfam" id="PF09864"/>
    </source>
</evidence>
<gene>
    <name evidence="6" type="ORF">FIV01_03470</name>
</gene>
<reference evidence="6 7" key="1">
    <citation type="submission" date="2019-10" db="EMBL/GenBank/DDBJ databases">
        <title>Complete genome sequence of Vibrio sp. strain THAF100, isolated from non-filtered water from the water column of tank 6 of a marine aquarium containing stony-coral fragments. Water maintained at 26 degree C.</title>
        <authorList>
            <person name="Ruckert C."/>
            <person name="Franco A."/>
            <person name="Kalinowski J."/>
            <person name="Glaeser S."/>
        </authorList>
    </citation>
    <scope>NUCLEOTIDE SEQUENCE [LARGE SCALE GENOMIC DNA]</scope>
    <source>
        <strain evidence="6 7">THAF100</strain>
    </source>
</reference>
<dbReference type="PROSITE" id="PS51257">
    <property type="entry name" value="PROKAR_LIPOPROTEIN"/>
    <property type="match status" value="1"/>
</dbReference>
<dbReference type="OrthoDB" id="7069120at2"/>
<keyword evidence="4" id="KW-0449">Lipoprotein</keyword>
<sequence precursor="true">MNVKVLSSVWLVMMLQACSTSYVTYHCQADKEFDVAYTKGHESAVLRVGNQEYTLMQVPAGSGVKYVQTGDEKTKVNSIVLHTKGEHARLEVGSEVYKGCRI</sequence>
<dbReference type="SUPFAM" id="SSF141488">
    <property type="entry name" value="YdhA-like"/>
    <property type="match status" value="1"/>
</dbReference>
<name>A0A5P9CIV9_9VIBR</name>
<dbReference type="EMBL" id="CP045350">
    <property type="protein sequence ID" value="QFT25502.1"/>
    <property type="molecule type" value="Genomic_DNA"/>
</dbReference>
<feature type="domain" description="C-type lysozyme inhibitor" evidence="5">
    <location>
        <begin position="25"/>
        <end position="95"/>
    </location>
</feature>
<dbReference type="Proteomes" id="UP000326936">
    <property type="component" value="Chromosome"/>
</dbReference>
<evidence type="ECO:0000313" key="6">
    <source>
        <dbReference type="EMBL" id="QFT25502.1"/>
    </source>
</evidence>
<keyword evidence="3" id="KW-0564">Palmitate</keyword>
<evidence type="ECO:0000256" key="3">
    <source>
        <dbReference type="ARBA" id="ARBA00023139"/>
    </source>
</evidence>
<dbReference type="InterPro" id="IPR018660">
    <property type="entry name" value="MliC"/>
</dbReference>
<keyword evidence="1" id="KW-0732">Signal</keyword>
<proteinExistence type="predicted"/>
<protein>
    <submittedName>
        <fullName evidence="6">Membrane-bound lysozyme-inhibitor of c-type lysozyme</fullName>
    </submittedName>
</protein>
<dbReference type="AlphaFoldDB" id="A0A5P9CIV9"/>
<evidence type="ECO:0000256" key="4">
    <source>
        <dbReference type="ARBA" id="ARBA00023288"/>
    </source>
</evidence>
<accession>A0A5P9CIV9</accession>
<keyword evidence="7" id="KW-1185">Reference proteome</keyword>
<dbReference type="RefSeq" id="WP_152429766.1">
    <property type="nucleotide sequence ID" value="NZ_CBCSDK010000003.1"/>
</dbReference>
<evidence type="ECO:0000256" key="1">
    <source>
        <dbReference type="ARBA" id="ARBA00022729"/>
    </source>
</evidence>
<organism evidence="6 7">
    <name type="scientific">Vibrio aquimaris</name>
    <dbReference type="NCBI Taxonomy" id="2587862"/>
    <lineage>
        <taxon>Bacteria</taxon>
        <taxon>Pseudomonadati</taxon>
        <taxon>Pseudomonadota</taxon>
        <taxon>Gammaproteobacteria</taxon>
        <taxon>Vibrionales</taxon>
        <taxon>Vibrionaceae</taxon>
        <taxon>Vibrio</taxon>
    </lineage>
</organism>
<keyword evidence="2" id="KW-0472">Membrane</keyword>
<dbReference type="InterPro" id="IPR036328">
    <property type="entry name" value="MliC_sf"/>
</dbReference>
<dbReference type="Gene3D" id="2.40.128.200">
    <property type="match status" value="1"/>
</dbReference>
<evidence type="ECO:0000313" key="7">
    <source>
        <dbReference type="Proteomes" id="UP000326936"/>
    </source>
</evidence>
<dbReference type="KEGG" id="vaq:FIV01_03470"/>
<evidence type="ECO:0000256" key="2">
    <source>
        <dbReference type="ARBA" id="ARBA00023136"/>
    </source>
</evidence>